<protein>
    <submittedName>
        <fullName evidence="2">Portal</fullName>
    </submittedName>
</protein>
<feature type="region of interest" description="Disordered" evidence="1">
    <location>
        <begin position="434"/>
        <end position="476"/>
    </location>
</feature>
<accession>A0A8S5PEV6</accession>
<proteinExistence type="predicted"/>
<name>A0A8S5PEV6_9CAUD</name>
<evidence type="ECO:0000256" key="1">
    <source>
        <dbReference type="SAM" id="MobiDB-lite"/>
    </source>
</evidence>
<feature type="compositionally biased region" description="Basic and acidic residues" evidence="1">
    <location>
        <begin position="434"/>
        <end position="457"/>
    </location>
</feature>
<feature type="compositionally biased region" description="Acidic residues" evidence="1">
    <location>
        <begin position="458"/>
        <end position="476"/>
    </location>
</feature>
<dbReference type="Pfam" id="PF05133">
    <property type="entry name" value="SPP1_portal"/>
    <property type="match status" value="1"/>
</dbReference>
<evidence type="ECO:0000313" key="2">
    <source>
        <dbReference type="EMBL" id="DAE04971.1"/>
    </source>
</evidence>
<organism evidence="2">
    <name type="scientific">Siphoviridae sp. ctO0R2</name>
    <dbReference type="NCBI Taxonomy" id="2825476"/>
    <lineage>
        <taxon>Viruses</taxon>
        <taxon>Duplodnaviria</taxon>
        <taxon>Heunggongvirae</taxon>
        <taxon>Uroviricota</taxon>
        <taxon>Caudoviricetes</taxon>
    </lineage>
</organism>
<dbReference type="InterPro" id="IPR021145">
    <property type="entry name" value="Portal_protein_SPP1_Gp6-like"/>
</dbReference>
<dbReference type="EMBL" id="BK015400">
    <property type="protein sequence ID" value="DAE04971.1"/>
    <property type="molecule type" value="Genomic_DNA"/>
</dbReference>
<reference evidence="2" key="1">
    <citation type="journal article" date="2021" name="Proc. Natl. Acad. Sci. U.S.A.">
        <title>A Catalog of Tens of Thousands of Viruses from Human Metagenomes Reveals Hidden Associations with Chronic Diseases.</title>
        <authorList>
            <person name="Tisza M.J."/>
            <person name="Buck C.B."/>
        </authorList>
    </citation>
    <scope>NUCLEOTIDE SEQUENCE</scope>
    <source>
        <strain evidence="2">CtO0R2</strain>
    </source>
</reference>
<sequence length="476" mass="53951">MTRTLTGRTVIYTDVDVIDRSNVVEVLNKALETHDVNKNDIQYLYDYYKGKQPILERVKDIRPEINNKLVENRANEIVSFKVGYLMGEPIQYVCRGGSDEHSEAINQLNEFVFAEDKAAKDKELADWFTICGTSFRMVLPDAVDDDVDEAPFEIYTLDPRYSFVVYHNGLGNKRKMGVKYIIKQDNSIVYSVYTDAMYFEIKDGRVLKAEPHSLGCVPIIEYPANTARLGAFEIVLPLLDAINEVGSNRLDGIEQFVQSILLLKGVDIDSDDFKALKENGGLKVPLEGDAKYLVQELNQTQTQTLVDYMYQTVLTICGMPNRNGGSSTSDTGSAVIMRDGWSAAEARAKDTELMFKMSEKEFLRLVISIANTLRDMNLKLSAIEIRFTRRNYENIQEKAQVLTTMLSNNKIHPRLAFEHCGLFVDPELAYTESKEYAEEREAELMKELETDSAHKDDGSEDDSDESEDNNDNAESD</sequence>